<dbReference type="Proteomes" id="UP000193711">
    <property type="component" value="Unassembled WGS sequence"/>
</dbReference>
<keyword evidence="1 3" id="KW-0808">Transferase</keyword>
<dbReference type="RefSeq" id="WP_085477825.1">
    <property type="nucleotide sequence ID" value="NZ_FXBM01000003.1"/>
</dbReference>
<protein>
    <submittedName>
        <fullName evidence="6">Predicted acetyltransferase</fullName>
    </submittedName>
</protein>
<reference evidence="7" key="1">
    <citation type="submission" date="2017-04" db="EMBL/GenBank/DDBJ databases">
        <authorList>
            <person name="Varghese N."/>
            <person name="Submissions S."/>
        </authorList>
    </citation>
    <scope>NUCLEOTIDE SEQUENCE [LARGE SCALE GENOMIC DNA]</scope>
    <source>
        <strain evidence="7">VKM Ac-2121</strain>
    </source>
</reference>
<dbReference type="AlphaFoldDB" id="A0A1X7PGV4"/>
<dbReference type="GO" id="GO:0034069">
    <property type="term" value="F:aminoglycoside N-acetyltransferase activity"/>
    <property type="evidence" value="ECO:0007669"/>
    <property type="project" value="TreeGrafter"/>
</dbReference>
<dbReference type="Pfam" id="PF13530">
    <property type="entry name" value="SCP2_2"/>
    <property type="match status" value="1"/>
</dbReference>
<dbReference type="SUPFAM" id="SSF55729">
    <property type="entry name" value="Acyl-CoA N-acyltransferases (Nat)"/>
    <property type="match status" value="1"/>
</dbReference>
<dbReference type="PANTHER" id="PTHR37817">
    <property type="entry name" value="N-ACETYLTRANSFERASE EIS"/>
    <property type="match status" value="1"/>
</dbReference>
<dbReference type="STRING" id="1891671.SAMN06295885_3456"/>
<comment type="similarity">
    <text evidence="3">Belongs to the acetyltransferase Eis family.</text>
</comment>
<dbReference type="InterPro" id="IPR051554">
    <property type="entry name" value="Acetyltransferase_Eis"/>
</dbReference>
<dbReference type="HAMAP" id="MF_01812">
    <property type="entry name" value="Eis"/>
    <property type="match status" value="1"/>
</dbReference>
<dbReference type="InterPro" id="IPR016181">
    <property type="entry name" value="Acyl_CoA_acyltransferase"/>
</dbReference>
<dbReference type="EMBL" id="FXBM01000003">
    <property type="protein sequence ID" value="SMH49972.1"/>
    <property type="molecule type" value="Genomic_DNA"/>
</dbReference>
<evidence type="ECO:0000256" key="3">
    <source>
        <dbReference type="HAMAP-Rule" id="MF_01812"/>
    </source>
</evidence>
<gene>
    <name evidence="6" type="ORF">SAMN06295885_3456</name>
</gene>
<feature type="binding site" evidence="3">
    <location>
        <begin position="105"/>
        <end position="107"/>
    </location>
    <ligand>
        <name>acetyl-CoA</name>
        <dbReference type="ChEBI" id="CHEBI:57288"/>
    </ligand>
</feature>
<accession>A0A1X7PGV4</accession>
<dbReference type="Gene3D" id="3.30.1050.10">
    <property type="entry name" value="SCP2 sterol-binding domain"/>
    <property type="match status" value="1"/>
</dbReference>
<dbReference type="OrthoDB" id="8399956at2"/>
<proteinExistence type="inferred from homology"/>
<keyword evidence="2 3" id="KW-0012">Acyltransferase</keyword>
<dbReference type="InterPro" id="IPR036527">
    <property type="entry name" value="SCP2_sterol-bd_dom_sf"/>
</dbReference>
<organism evidence="6 7">
    <name type="scientific">Rathayibacter oskolensis</name>
    <dbReference type="NCBI Taxonomy" id="1891671"/>
    <lineage>
        <taxon>Bacteria</taxon>
        <taxon>Bacillati</taxon>
        <taxon>Actinomycetota</taxon>
        <taxon>Actinomycetes</taxon>
        <taxon>Micrococcales</taxon>
        <taxon>Microbacteriaceae</taxon>
        <taxon>Rathayibacter</taxon>
    </lineage>
</organism>
<evidence type="ECO:0000259" key="4">
    <source>
        <dbReference type="Pfam" id="PF13530"/>
    </source>
</evidence>
<dbReference type="SUPFAM" id="SSF55718">
    <property type="entry name" value="SCP-like"/>
    <property type="match status" value="1"/>
</dbReference>
<dbReference type="Pfam" id="PF13527">
    <property type="entry name" value="Acetyltransf_9"/>
    <property type="match status" value="1"/>
</dbReference>
<dbReference type="Pfam" id="PF17668">
    <property type="entry name" value="Acetyltransf_17"/>
    <property type="match status" value="1"/>
</dbReference>
<evidence type="ECO:0000313" key="7">
    <source>
        <dbReference type="Proteomes" id="UP000193711"/>
    </source>
</evidence>
<evidence type="ECO:0000256" key="2">
    <source>
        <dbReference type="ARBA" id="ARBA00023315"/>
    </source>
</evidence>
<name>A0A1X7PGV4_9MICO</name>
<feature type="active site" description="Proton donor" evidence="3">
    <location>
        <position position="146"/>
    </location>
</feature>
<feature type="domain" description="Enhanced intracellular survival protein" evidence="4">
    <location>
        <begin position="325"/>
        <end position="423"/>
    </location>
</feature>
<feature type="domain" description="Eis-like acetyltransferase" evidence="5">
    <location>
        <begin position="205"/>
        <end position="313"/>
    </location>
</feature>
<evidence type="ECO:0000256" key="1">
    <source>
        <dbReference type="ARBA" id="ARBA00022679"/>
    </source>
</evidence>
<feature type="binding site" evidence="3">
    <location>
        <begin position="113"/>
        <end position="118"/>
    </location>
    <ligand>
        <name>acetyl-CoA</name>
        <dbReference type="ChEBI" id="CHEBI:57288"/>
    </ligand>
</feature>
<comment type="subunit">
    <text evidence="3">Homohexamer; trimer of dimers.</text>
</comment>
<evidence type="ECO:0000313" key="6">
    <source>
        <dbReference type="EMBL" id="SMH49972.1"/>
    </source>
</evidence>
<feature type="binding site" evidence="3">
    <location>
        <begin position="141"/>
        <end position="142"/>
    </location>
    <ligand>
        <name>acetyl-CoA</name>
        <dbReference type="ChEBI" id="CHEBI:57288"/>
    </ligand>
</feature>
<dbReference type="InterPro" id="IPR022902">
    <property type="entry name" value="NAcTrfase_Eis"/>
</dbReference>
<dbReference type="InterPro" id="IPR025559">
    <property type="entry name" value="Eis_dom"/>
</dbReference>
<keyword evidence="7" id="KW-1185">Reference proteome</keyword>
<feature type="active site" description="Proton acceptor; via carboxylate" evidence="3">
    <location>
        <position position="427"/>
    </location>
</feature>
<evidence type="ECO:0000259" key="5">
    <source>
        <dbReference type="Pfam" id="PF17668"/>
    </source>
</evidence>
<sequence>MSLPGLDFRRFPAALSPDGGPDSATAAWGVAINAGFHEKEYTPEQWRDWAEHMVADGRVLTAVLDSASPEGLDGAGVPVATYAGFPGSLQVGRGREIAAHLVSQVTVRATHRRRGILRAMITEDLRLAQESGAAVAVLTASEASIYRRFGFGRSAFTRTIRVDTGPRFALQSEPSGRVEVVATTWLQSRVEEVFTAFQARTPGSLTRQSRYAANAVGTEPGGSDPGRDVRSAVHLDSDGTLDGYVTYRATGPDEDDRVLQIVDFVAATEDAYLGLWGFLGAVDLASAVTWDMAPLDDPLAWALRDPRVVSVTGVADLIWTRVLDVAAAFGARPWTSDGALVIAVRDALGLVDGGYRITVTGGEGRVERTDETAEVELDVADLGSLLLGSVRPSTLARAGSVAIASEDRERVDRFFAPIAEPYCISFF</sequence>
<dbReference type="GO" id="GO:0030649">
    <property type="term" value="P:aminoglycoside antibiotic catabolic process"/>
    <property type="evidence" value="ECO:0007669"/>
    <property type="project" value="TreeGrafter"/>
</dbReference>
<dbReference type="PANTHER" id="PTHR37817:SF1">
    <property type="entry name" value="N-ACETYLTRANSFERASE EIS"/>
    <property type="match status" value="1"/>
</dbReference>
<dbReference type="Gene3D" id="3.40.630.30">
    <property type="match status" value="2"/>
</dbReference>
<dbReference type="InterPro" id="IPR041380">
    <property type="entry name" value="Acetyltransf_17"/>
</dbReference>